<dbReference type="InterPro" id="IPR050490">
    <property type="entry name" value="Bact_solute-bd_prot1"/>
</dbReference>
<dbReference type="InterPro" id="IPR006061">
    <property type="entry name" value="SBP_1_CS"/>
</dbReference>
<dbReference type="InterPro" id="IPR006059">
    <property type="entry name" value="SBP"/>
</dbReference>
<dbReference type="PROSITE" id="PS01037">
    <property type="entry name" value="SBP_BACTERIAL_1"/>
    <property type="match status" value="1"/>
</dbReference>
<comment type="similarity">
    <text evidence="1">Belongs to the bacterial solute-binding protein 1 family.</text>
</comment>
<name>A0ABQ4KRH4_9BACI</name>
<keyword evidence="6" id="KW-1185">Reference proteome</keyword>
<keyword evidence="2" id="KW-0813">Transport</keyword>
<dbReference type="RefSeq" id="WP_212967470.1">
    <property type="nucleotide sequence ID" value="NZ_BORB01000060.1"/>
</dbReference>
<dbReference type="Pfam" id="PF13416">
    <property type="entry name" value="SBP_bac_8"/>
    <property type="match status" value="1"/>
</dbReference>
<dbReference type="PANTHER" id="PTHR43649">
    <property type="entry name" value="ARABINOSE-BINDING PROTEIN-RELATED"/>
    <property type="match status" value="1"/>
</dbReference>
<protein>
    <submittedName>
        <fullName evidence="5">Sugar ABC transporter substrate-binding protein</fullName>
    </submittedName>
</protein>
<proteinExistence type="inferred from homology"/>
<dbReference type="SUPFAM" id="SSF53850">
    <property type="entry name" value="Periplasmic binding protein-like II"/>
    <property type="match status" value="1"/>
</dbReference>
<feature type="signal peptide" evidence="4">
    <location>
        <begin position="1"/>
        <end position="21"/>
    </location>
</feature>
<sequence>MKFKKLIVLLAVSMIAILGLAACGGTGTSSKAQNVVEIQTDKSGESNNAKGALPIIKEKSGLDLKYVPTPDYSAYQTSIQQSLSTKKAPALFTWWTGSQMDNLVENDLLEDLTEEWENYYIKNGVNEEIAKSLTIDGKIYGAPLNIIYNGVFYNKEIFAKYNLEEPDTFDDFIKICDTLLDNGVTPIGIGNTWQSFVWPMALMGSMDADLYDEWTEGKAKFTDERVKAVFYKWSDMLAKGYFSEQQQDQVKDFATGEVAMIYNATNLLSGFAEDYGFVSGEDIDMFTLPSMDDGNKPTVFYEVAPILVGKNSKDKEQGIKILRSYYDQDVQQAYADVSGMASVSSVNLKDPISKQITEEANDTENFNLKLRYYEQFLPEIINLSIDEYWKIAADPSEKQVDSSLEAIQAEQDKLNP</sequence>
<evidence type="ECO:0000256" key="1">
    <source>
        <dbReference type="ARBA" id="ARBA00008520"/>
    </source>
</evidence>
<organism evidence="5 6">
    <name type="scientific">Lederbergia ruris</name>
    <dbReference type="NCBI Taxonomy" id="217495"/>
    <lineage>
        <taxon>Bacteria</taxon>
        <taxon>Bacillati</taxon>
        <taxon>Bacillota</taxon>
        <taxon>Bacilli</taxon>
        <taxon>Bacillales</taxon>
        <taxon>Bacillaceae</taxon>
        <taxon>Lederbergia</taxon>
    </lineage>
</organism>
<evidence type="ECO:0000313" key="5">
    <source>
        <dbReference type="EMBL" id="GIN59769.1"/>
    </source>
</evidence>
<reference evidence="5 6" key="1">
    <citation type="submission" date="2021-03" db="EMBL/GenBank/DDBJ databases">
        <title>Antimicrobial resistance genes in bacteria isolated from Japanese honey, and their potential for conferring macrolide and lincosamide resistance in the American foulbrood pathogen Paenibacillus larvae.</title>
        <authorList>
            <person name="Okamoto M."/>
            <person name="Kumagai M."/>
            <person name="Kanamori H."/>
            <person name="Takamatsu D."/>
        </authorList>
    </citation>
    <scope>NUCLEOTIDE SEQUENCE [LARGE SCALE GENOMIC DNA]</scope>
    <source>
        <strain evidence="5 6">J8TS2</strain>
    </source>
</reference>
<dbReference type="EMBL" id="BORB01000060">
    <property type="protein sequence ID" value="GIN59769.1"/>
    <property type="molecule type" value="Genomic_DNA"/>
</dbReference>
<comment type="caution">
    <text evidence="5">The sequence shown here is derived from an EMBL/GenBank/DDBJ whole genome shotgun (WGS) entry which is preliminary data.</text>
</comment>
<gene>
    <name evidence="5" type="ORF">J8TS2_40880</name>
</gene>
<evidence type="ECO:0000256" key="2">
    <source>
        <dbReference type="ARBA" id="ARBA00022448"/>
    </source>
</evidence>
<evidence type="ECO:0000256" key="3">
    <source>
        <dbReference type="ARBA" id="ARBA00022729"/>
    </source>
</evidence>
<dbReference type="Gene3D" id="3.40.190.10">
    <property type="entry name" value="Periplasmic binding protein-like II"/>
    <property type="match status" value="2"/>
</dbReference>
<evidence type="ECO:0000313" key="6">
    <source>
        <dbReference type="Proteomes" id="UP000679950"/>
    </source>
</evidence>
<accession>A0ABQ4KRH4</accession>
<feature type="chain" id="PRO_5045866728" evidence="4">
    <location>
        <begin position="22"/>
        <end position="416"/>
    </location>
</feature>
<keyword evidence="3 4" id="KW-0732">Signal</keyword>
<dbReference type="PROSITE" id="PS51257">
    <property type="entry name" value="PROKAR_LIPOPROTEIN"/>
    <property type="match status" value="1"/>
</dbReference>
<evidence type="ECO:0000256" key="4">
    <source>
        <dbReference type="SAM" id="SignalP"/>
    </source>
</evidence>
<dbReference type="Proteomes" id="UP000679950">
    <property type="component" value="Unassembled WGS sequence"/>
</dbReference>